<proteinExistence type="predicted"/>
<protein>
    <submittedName>
        <fullName evidence="2">Glycosyltransferase family 2 protein</fullName>
    </submittedName>
</protein>
<dbReference type="EMBL" id="JAQMRD010000028">
    <property type="protein sequence ID" value="MDB9224603.1"/>
    <property type="molecule type" value="Genomic_DNA"/>
</dbReference>
<dbReference type="PANTHER" id="PTHR22916">
    <property type="entry name" value="GLYCOSYLTRANSFERASE"/>
    <property type="match status" value="1"/>
</dbReference>
<comment type="caution">
    <text evidence="2">The sequence shown here is derived from an EMBL/GenBank/DDBJ whole genome shotgun (WGS) entry which is preliminary data.</text>
</comment>
<dbReference type="Proteomes" id="UP001212263">
    <property type="component" value="Unassembled WGS sequence"/>
</dbReference>
<dbReference type="CDD" id="cd00761">
    <property type="entry name" value="Glyco_tranf_GTA_type"/>
    <property type="match status" value="1"/>
</dbReference>
<gene>
    <name evidence="2" type="ORF">PN645_16600</name>
</gene>
<evidence type="ECO:0000313" key="3">
    <source>
        <dbReference type="Proteomes" id="UP001212263"/>
    </source>
</evidence>
<dbReference type="SUPFAM" id="SSF53448">
    <property type="entry name" value="Nucleotide-diphospho-sugar transferases"/>
    <property type="match status" value="1"/>
</dbReference>
<dbReference type="InterPro" id="IPR001173">
    <property type="entry name" value="Glyco_trans_2-like"/>
</dbReference>
<dbReference type="Pfam" id="PF00535">
    <property type="entry name" value="Glycos_transf_2"/>
    <property type="match status" value="1"/>
</dbReference>
<dbReference type="RefSeq" id="WP_195306009.1">
    <property type="nucleotide sequence ID" value="NZ_JADMSC010000058.1"/>
</dbReference>
<dbReference type="Gene3D" id="3.90.550.10">
    <property type="entry name" value="Spore Coat Polysaccharide Biosynthesis Protein SpsA, Chain A"/>
    <property type="match status" value="1"/>
</dbReference>
<dbReference type="InterPro" id="IPR029044">
    <property type="entry name" value="Nucleotide-diphossugar_trans"/>
</dbReference>
<evidence type="ECO:0000313" key="2">
    <source>
        <dbReference type="EMBL" id="MDB9224603.1"/>
    </source>
</evidence>
<accession>A0AAW6FNM2</accession>
<sequence length="250" mass="28924">MSILVSIVTPCYNAGTTIVSTIESVVNQTYTNWEMLVVDDCSTDNSADVIKEYASKDFRIKYLRTDKPSGSPALPRNIGIENALGKYIAFLDADDVWLPDKLQLQVEFLEMNGYDLVYSFYEKINWDGVRNGRIVQTRKTSVYKSLLKSNAIPCLTSVVKHEAVGETRFKQIPQEDFCFWLDILKKGYIAHNLCKVTALYREAKTSRSANKYEMFKGYWNVIRKYQHIKLFSACYYMLTYTIFGFIKYLK</sequence>
<organism evidence="2 3">
    <name type="scientific">Odoribacter splanchnicus</name>
    <dbReference type="NCBI Taxonomy" id="28118"/>
    <lineage>
        <taxon>Bacteria</taxon>
        <taxon>Pseudomonadati</taxon>
        <taxon>Bacteroidota</taxon>
        <taxon>Bacteroidia</taxon>
        <taxon>Bacteroidales</taxon>
        <taxon>Odoribacteraceae</taxon>
        <taxon>Odoribacter</taxon>
    </lineage>
</organism>
<evidence type="ECO:0000259" key="1">
    <source>
        <dbReference type="Pfam" id="PF00535"/>
    </source>
</evidence>
<reference evidence="2" key="1">
    <citation type="submission" date="2023-01" db="EMBL/GenBank/DDBJ databases">
        <title>Human gut microbiome strain richness.</title>
        <authorList>
            <person name="Chen-Liaw A."/>
        </authorList>
    </citation>
    <scope>NUCLEOTIDE SEQUENCE</scope>
    <source>
        <strain evidence="2">RTP21484st1_B7_RTP21484_190118</strain>
    </source>
</reference>
<dbReference type="GO" id="GO:0016758">
    <property type="term" value="F:hexosyltransferase activity"/>
    <property type="evidence" value="ECO:0007669"/>
    <property type="project" value="UniProtKB-ARBA"/>
</dbReference>
<feature type="domain" description="Glycosyltransferase 2-like" evidence="1">
    <location>
        <begin position="6"/>
        <end position="137"/>
    </location>
</feature>
<dbReference type="PANTHER" id="PTHR22916:SF3">
    <property type="entry name" value="UDP-GLCNAC:BETAGAL BETA-1,3-N-ACETYLGLUCOSAMINYLTRANSFERASE-LIKE PROTEIN 1"/>
    <property type="match status" value="1"/>
</dbReference>
<dbReference type="AlphaFoldDB" id="A0AAW6FNM2"/>
<name>A0AAW6FNM2_9BACT</name>